<dbReference type="STRING" id="83656.B1H18_22110"/>
<comment type="caution">
    <text evidence="2">The sequence shown here is derived from an EMBL/GenBank/DDBJ whole genome shotgun (WGS) entry which is preliminary data.</text>
</comment>
<evidence type="ECO:0008006" key="4">
    <source>
        <dbReference type="Google" id="ProtNLM"/>
    </source>
</evidence>
<dbReference type="EMBL" id="MVFC01000020">
    <property type="protein sequence ID" value="OON76015.1"/>
    <property type="molecule type" value="Genomic_DNA"/>
</dbReference>
<dbReference type="Proteomes" id="UP000190539">
    <property type="component" value="Unassembled WGS sequence"/>
</dbReference>
<evidence type="ECO:0000313" key="3">
    <source>
        <dbReference type="Proteomes" id="UP000190539"/>
    </source>
</evidence>
<dbReference type="AlphaFoldDB" id="A0A1V4A5X4"/>
<feature type="signal peptide" evidence="1">
    <location>
        <begin position="1"/>
        <end position="29"/>
    </location>
</feature>
<gene>
    <name evidence="2" type="ORF">B1H18_22110</name>
</gene>
<keyword evidence="3" id="KW-1185">Reference proteome</keyword>
<evidence type="ECO:0000256" key="1">
    <source>
        <dbReference type="SAM" id="SignalP"/>
    </source>
</evidence>
<feature type="chain" id="PRO_5013319530" description="Secreted protein" evidence="1">
    <location>
        <begin position="30"/>
        <end position="350"/>
    </location>
</feature>
<proteinExistence type="predicted"/>
<organism evidence="2 3">
    <name type="scientific">Streptomyces tsukubensis</name>
    <dbReference type="NCBI Taxonomy" id="83656"/>
    <lineage>
        <taxon>Bacteria</taxon>
        <taxon>Bacillati</taxon>
        <taxon>Actinomycetota</taxon>
        <taxon>Actinomycetes</taxon>
        <taxon>Kitasatosporales</taxon>
        <taxon>Streptomycetaceae</taxon>
        <taxon>Streptomyces</taxon>
    </lineage>
</organism>
<keyword evidence="1" id="KW-0732">Signal</keyword>
<reference evidence="2 3" key="1">
    <citation type="submission" date="2017-02" db="EMBL/GenBank/DDBJ databases">
        <title>Draft Genome Sequence of Streptomyces tsukubaensis F601, a Producer of the immunosuppressant tacrolimus FK506.</title>
        <authorList>
            <person name="Zong G."/>
            <person name="Zhong C."/>
            <person name="Fu J."/>
            <person name="Qin R."/>
            <person name="Cao G."/>
        </authorList>
    </citation>
    <scope>NUCLEOTIDE SEQUENCE [LARGE SCALE GENOMIC DNA]</scope>
    <source>
        <strain evidence="2 3">F601</strain>
    </source>
</reference>
<name>A0A1V4A5X4_9ACTN</name>
<protein>
    <recommendedName>
        <fullName evidence="4">Secreted protein</fullName>
    </recommendedName>
</protein>
<accession>A0A1V4A5X4</accession>
<dbReference type="RefSeq" id="WP_077970274.1">
    <property type="nucleotide sequence ID" value="NZ_CP045178.1"/>
</dbReference>
<evidence type="ECO:0000313" key="2">
    <source>
        <dbReference type="EMBL" id="OON76015.1"/>
    </source>
</evidence>
<sequence>MPVLKCWQPAVVVLTAAIALSLCSPQAFAGYGHDGSANGADKETTPSAAVDGDKISSGVSGVIIFDRSKNGKGGSTGAVTSTSSWTPPPCYYAPKYTPKEIEAQMRQVWESSAPSPEWSLKTQNYFVKGNPYKDFNEDKKGQGYWWDSYVTEGRELDPASQDCDEMPFWVDKGDAPPADVPQSITSEMLAQLAYAEIRVPSTAVDLAPDGTTKVNLPTWAWLDSAKFKPVSVTARVPILDIEATTTAEPVALKIDPGTDDAVTYPASGTCPINADGSIGEPYAKGKADRTPPCGVKYLRSSGDGSYKLRATVTWKIHWTGTGVEGEQALPDGTFGAAQDVIVQEIQAVNR</sequence>